<dbReference type="GO" id="GO:0000062">
    <property type="term" value="F:fatty-acyl-CoA binding"/>
    <property type="evidence" value="ECO:0007669"/>
    <property type="project" value="InterPro"/>
</dbReference>
<evidence type="ECO:0000256" key="1">
    <source>
        <dbReference type="ARBA" id="ARBA00023054"/>
    </source>
</evidence>
<dbReference type="InterPro" id="IPR000582">
    <property type="entry name" value="Acyl-CoA-binding_protein"/>
</dbReference>
<evidence type="ECO:0000259" key="5">
    <source>
        <dbReference type="PROSITE" id="PS51228"/>
    </source>
</evidence>
<reference evidence="6" key="1">
    <citation type="submission" date="2025-08" db="UniProtKB">
        <authorList>
            <consortium name="Ensembl"/>
        </authorList>
    </citation>
    <scope>IDENTIFICATION</scope>
</reference>
<reference evidence="6" key="2">
    <citation type="submission" date="2025-09" db="UniProtKB">
        <authorList>
            <consortium name="Ensembl"/>
        </authorList>
    </citation>
    <scope>IDENTIFICATION</scope>
</reference>
<evidence type="ECO:0000313" key="7">
    <source>
        <dbReference type="Proteomes" id="UP000261540"/>
    </source>
</evidence>
<dbReference type="PRINTS" id="PR00689">
    <property type="entry name" value="ACOABINDINGP"/>
</dbReference>
<proteinExistence type="predicted"/>
<dbReference type="CTD" id="79777"/>
<feature type="compositionally biased region" description="Basic and acidic residues" evidence="3">
    <location>
        <begin position="189"/>
        <end position="206"/>
    </location>
</feature>
<evidence type="ECO:0000256" key="2">
    <source>
        <dbReference type="ARBA" id="ARBA00023121"/>
    </source>
</evidence>
<keyword evidence="1" id="KW-0175">Coiled coil</keyword>
<evidence type="ECO:0000256" key="3">
    <source>
        <dbReference type="SAM" id="MobiDB-lite"/>
    </source>
</evidence>
<dbReference type="PROSITE" id="PS51228">
    <property type="entry name" value="ACB_2"/>
    <property type="match status" value="1"/>
</dbReference>
<feature type="region of interest" description="Disordered" evidence="3">
    <location>
        <begin position="180"/>
        <end position="218"/>
    </location>
</feature>
<dbReference type="PANTHER" id="PTHR23310">
    <property type="entry name" value="ACYL-COA-BINDING PROTEIN, ACBP"/>
    <property type="match status" value="1"/>
</dbReference>
<keyword evidence="4" id="KW-0812">Transmembrane</keyword>
<dbReference type="GO" id="GO:0005737">
    <property type="term" value="C:cytoplasm"/>
    <property type="evidence" value="ECO:0007669"/>
    <property type="project" value="TreeGrafter"/>
</dbReference>
<feature type="compositionally biased region" description="Basic and acidic residues" evidence="3">
    <location>
        <begin position="268"/>
        <end position="282"/>
    </location>
</feature>
<dbReference type="STRING" id="1676925.ENSPKIP00000017060"/>
<feature type="transmembrane region" description="Helical" evidence="4">
    <location>
        <begin position="381"/>
        <end position="399"/>
    </location>
</feature>
<sequence>MSVEYRPAASVKGESISCCPGWMPRDTFSGRGPASLPAGTMTEPKDHCQKRFQAAVDVIQKLPKNGVYRPSYDVMLRFYGLYKQAVCGPCRRSRPGFWDPVGRYKWDAWSRLGEMSSEAAMTAYVEEMKKVAEEVINNIPVNEKTASLFHYFEPLYLVIHDMPQPPEALLSLRAELEGSVQTATPADAELQKTEEEPPSRRDDCPRKGGAVHEPASPEYLVATSDSESEIFCDSFEQLDQNKATQVGAGQGGEGAGERQGPPKKGKSLGREPHHRWREEMRGRPQGRMQHAYEGASGNGDEDGDRWEGGPSGQREMQMQQEIIFALRQLQEDMRSVMERLEVVERLTAAQTRGMDLRSADHLSASSTEERWWSPFNMSSRAALLLLLWPCVVHWLMFLLRRRYRKCNPEF</sequence>
<feature type="domain" description="ACB" evidence="5">
    <location>
        <begin position="48"/>
        <end position="137"/>
    </location>
</feature>
<accession>A0A3B3RGQ3</accession>
<dbReference type="GeneTree" id="ENSGT00940000160739"/>
<dbReference type="Ensembl" id="ENSPKIT00000041566.1">
    <property type="protein sequence ID" value="ENSPKIP00000017060.1"/>
    <property type="gene ID" value="ENSPKIG00000003043.1"/>
</dbReference>
<dbReference type="PANTHER" id="PTHR23310:SF53">
    <property type="entry name" value="ACYL-COA-BINDING DOMAIN-CONTAINING PROTEIN 4"/>
    <property type="match status" value="1"/>
</dbReference>
<name>A0A3B3RGQ3_9TELE</name>
<keyword evidence="2" id="KW-0446">Lipid-binding</keyword>
<dbReference type="FunFam" id="1.20.80.10:FF:000010">
    <property type="entry name" value="Acyl-CoA-binding domain-containing protein 5"/>
    <property type="match status" value="1"/>
</dbReference>
<dbReference type="Pfam" id="PF00887">
    <property type="entry name" value="ACBP"/>
    <property type="match status" value="1"/>
</dbReference>
<keyword evidence="7" id="KW-1185">Reference proteome</keyword>
<feature type="region of interest" description="Disordered" evidence="3">
    <location>
        <begin position="244"/>
        <end position="314"/>
    </location>
</feature>
<evidence type="ECO:0000256" key="4">
    <source>
        <dbReference type="SAM" id="Phobius"/>
    </source>
</evidence>
<keyword evidence="4" id="KW-1133">Transmembrane helix</keyword>
<evidence type="ECO:0000313" key="6">
    <source>
        <dbReference type="Ensembl" id="ENSPKIP00000017060.1"/>
    </source>
</evidence>
<dbReference type="InterPro" id="IPR035984">
    <property type="entry name" value="Acyl-CoA-binding_sf"/>
</dbReference>
<dbReference type="AlphaFoldDB" id="A0A3B3RGQ3"/>
<dbReference type="Proteomes" id="UP000261540">
    <property type="component" value="Unplaced"/>
</dbReference>
<dbReference type="SUPFAM" id="SSF47027">
    <property type="entry name" value="Acyl-CoA binding protein"/>
    <property type="match status" value="1"/>
</dbReference>
<protein>
    <submittedName>
        <fullName evidence="6">Acyl-CoA binding domain containing 4</fullName>
    </submittedName>
</protein>
<dbReference type="GO" id="GO:0006631">
    <property type="term" value="P:fatty acid metabolic process"/>
    <property type="evidence" value="ECO:0007669"/>
    <property type="project" value="TreeGrafter"/>
</dbReference>
<dbReference type="InterPro" id="IPR014352">
    <property type="entry name" value="FERM/acyl-CoA-bd_prot_sf"/>
</dbReference>
<organism evidence="6 7">
    <name type="scientific">Paramormyrops kingsleyae</name>
    <dbReference type="NCBI Taxonomy" id="1676925"/>
    <lineage>
        <taxon>Eukaryota</taxon>
        <taxon>Metazoa</taxon>
        <taxon>Chordata</taxon>
        <taxon>Craniata</taxon>
        <taxon>Vertebrata</taxon>
        <taxon>Euteleostomi</taxon>
        <taxon>Actinopterygii</taxon>
        <taxon>Neopterygii</taxon>
        <taxon>Teleostei</taxon>
        <taxon>Osteoglossocephala</taxon>
        <taxon>Osteoglossomorpha</taxon>
        <taxon>Osteoglossiformes</taxon>
        <taxon>Mormyridae</taxon>
        <taxon>Paramormyrops</taxon>
    </lineage>
</organism>
<dbReference type="Gene3D" id="1.20.80.10">
    <property type="match status" value="1"/>
</dbReference>
<keyword evidence="4" id="KW-0472">Membrane</keyword>